<comment type="caution">
    <text evidence="11">The sequence shown here is derived from an EMBL/GenBank/DDBJ whole genome shotgun (WGS) entry which is preliminary data.</text>
</comment>
<evidence type="ECO:0000256" key="5">
    <source>
        <dbReference type="ARBA" id="ARBA00022475"/>
    </source>
</evidence>
<gene>
    <name evidence="11" type="ORF">BWK73_47790</name>
</gene>
<evidence type="ECO:0000256" key="7">
    <source>
        <dbReference type="ARBA" id="ARBA00022692"/>
    </source>
</evidence>
<sequence length="226" mass="24188">MSQLPADLPVQLQGVSGTLWSGGVATLSAQGMQIQNLHWEVQASALLTGQLAVDLRGNFAQGGQFDGICSVDLSQTLHCAPLNLSDFPAKVLAPYLQRLMIPPLSGTFHANLSEVTWDQVAFPQLSGHGEWREAGVQMLPQRYGTYTARVASAEQGAQQVSLASAPDAAFTLDGTITLQANRQYQTALNLKPGSSIDEGTKQFLGSFIVPPQPDGTFQIREQGQLP</sequence>
<evidence type="ECO:0000256" key="6">
    <source>
        <dbReference type="ARBA" id="ARBA00022519"/>
    </source>
</evidence>
<evidence type="ECO:0000256" key="2">
    <source>
        <dbReference type="ARBA" id="ARBA00007208"/>
    </source>
</evidence>
<comment type="subcellular location">
    <subcellularLocation>
        <location evidence="1">Cell inner membrane</location>
    </subcellularLocation>
</comment>
<comment type="similarity">
    <text evidence="2">Belongs to the GSP N family.</text>
</comment>
<keyword evidence="5" id="KW-1003">Cell membrane</keyword>
<evidence type="ECO:0000256" key="4">
    <source>
        <dbReference type="ARBA" id="ARBA00022448"/>
    </source>
</evidence>
<dbReference type="GO" id="GO:0015627">
    <property type="term" value="C:type II protein secretion system complex"/>
    <property type="evidence" value="ECO:0007669"/>
    <property type="project" value="InterPro"/>
</dbReference>
<protein>
    <recommendedName>
        <fullName evidence="3">Type II secretion system protein N</fullName>
    </recommendedName>
    <alternativeName>
        <fullName evidence="10">General secretion pathway protein N</fullName>
    </alternativeName>
</protein>
<dbReference type="EMBL" id="MTEJ01000627">
    <property type="protein sequence ID" value="OQX00713.1"/>
    <property type="molecule type" value="Genomic_DNA"/>
</dbReference>
<evidence type="ECO:0000256" key="3">
    <source>
        <dbReference type="ARBA" id="ARBA00021563"/>
    </source>
</evidence>
<dbReference type="GO" id="GO:0005886">
    <property type="term" value="C:plasma membrane"/>
    <property type="evidence" value="ECO:0007669"/>
    <property type="project" value="UniProtKB-SubCell"/>
</dbReference>
<reference evidence="11 12" key="1">
    <citation type="submission" date="2017-01" db="EMBL/GenBank/DDBJ databases">
        <title>Novel large sulfur bacteria in the metagenomes of groundwater-fed chemosynthetic microbial mats in the Lake Huron basin.</title>
        <authorList>
            <person name="Sharrar A.M."/>
            <person name="Flood B.E."/>
            <person name="Bailey J.V."/>
            <person name="Jones D.S."/>
            <person name="Biddanda B."/>
            <person name="Ruberg S.A."/>
            <person name="Marcus D.N."/>
            <person name="Dick G.J."/>
        </authorList>
    </citation>
    <scope>NUCLEOTIDE SEQUENCE [LARGE SCALE GENOMIC DNA]</scope>
    <source>
        <strain evidence="11">A8</strain>
    </source>
</reference>
<organism evidence="11 12">
    <name type="scientific">Thiothrix lacustris</name>
    <dbReference type="NCBI Taxonomy" id="525917"/>
    <lineage>
        <taxon>Bacteria</taxon>
        <taxon>Pseudomonadati</taxon>
        <taxon>Pseudomonadota</taxon>
        <taxon>Gammaproteobacteria</taxon>
        <taxon>Thiotrichales</taxon>
        <taxon>Thiotrichaceae</taxon>
        <taxon>Thiothrix</taxon>
    </lineage>
</organism>
<dbReference type="Proteomes" id="UP000192491">
    <property type="component" value="Unassembled WGS sequence"/>
</dbReference>
<keyword evidence="4" id="KW-0813">Transport</keyword>
<dbReference type="GO" id="GO:0015628">
    <property type="term" value="P:protein secretion by the type II secretion system"/>
    <property type="evidence" value="ECO:0007669"/>
    <property type="project" value="InterPro"/>
</dbReference>
<evidence type="ECO:0000313" key="12">
    <source>
        <dbReference type="Proteomes" id="UP000192491"/>
    </source>
</evidence>
<evidence type="ECO:0000313" key="11">
    <source>
        <dbReference type="EMBL" id="OQX00713.1"/>
    </source>
</evidence>
<dbReference type="Pfam" id="PF01203">
    <property type="entry name" value="T2SSN"/>
    <property type="match status" value="1"/>
</dbReference>
<accession>A0A1Y1Q9Y4</accession>
<keyword evidence="6" id="KW-0997">Cell inner membrane</keyword>
<evidence type="ECO:0000256" key="1">
    <source>
        <dbReference type="ARBA" id="ARBA00004533"/>
    </source>
</evidence>
<proteinExistence type="inferred from homology"/>
<dbReference type="AlphaFoldDB" id="A0A1Y1Q9Y4"/>
<evidence type="ECO:0000256" key="10">
    <source>
        <dbReference type="ARBA" id="ARBA00030772"/>
    </source>
</evidence>
<name>A0A1Y1Q9Y4_9GAMM</name>
<keyword evidence="9" id="KW-0472">Membrane</keyword>
<dbReference type="InterPro" id="IPR022792">
    <property type="entry name" value="T2SS_protein-GspN"/>
</dbReference>
<evidence type="ECO:0000256" key="9">
    <source>
        <dbReference type="ARBA" id="ARBA00023136"/>
    </source>
</evidence>
<keyword evidence="8" id="KW-0653">Protein transport</keyword>
<keyword evidence="7" id="KW-0812">Transmembrane</keyword>
<evidence type="ECO:0000256" key="8">
    <source>
        <dbReference type="ARBA" id="ARBA00022927"/>
    </source>
</evidence>